<protein>
    <submittedName>
        <fullName evidence="2">Uncharacterized protein</fullName>
    </submittedName>
</protein>
<dbReference type="Proteomes" id="UP001331761">
    <property type="component" value="Unassembled WGS sequence"/>
</dbReference>
<name>A0AAN8FV07_TRICO</name>
<sequence>MKTLLLSSALFCVFLTCSAWSVFDHLELPKHKICVELLGMDMKKVCEVIQYLPIPLAGVAKEICKYVDDIIRKRKDGMKRDEICTWMGF</sequence>
<comment type="caution">
    <text evidence="2">The sequence shown here is derived from an EMBL/GenBank/DDBJ whole genome shotgun (WGS) entry which is preliminary data.</text>
</comment>
<accession>A0AAN8FV07</accession>
<keyword evidence="1" id="KW-0732">Signal</keyword>
<dbReference type="EMBL" id="WIXE01006192">
    <property type="protein sequence ID" value="KAK5981522.1"/>
    <property type="molecule type" value="Genomic_DNA"/>
</dbReference>
<evidence type="ECO:0000313" key="3">
    <source>
        <dbReference type="Proteomes" id="UP001331761"/>
    </source>
</evidence>
<dbReference type="AlphaFoldDB" id="A0AAN8FV07"/>
<reference evidence="2 3" key="1">
    <citation type="submission" date="2019-10" db="EMBL/GenBank/DDBJ databases">
        <title>Assembly and Annotation for the nematode Trichostrongylus colubriformis.</title>
        <authorList>
            <person name="Martin J."/>
        </authorList>
    </citation>
    <scope>NUCLEOTIDE SEQUENCE [LARGE SCALE GENOMIC DNA]</scope>
    <source>
        <strain evidence="2">G859</strain>
        <tissue evidence="2">Whole worm</tissue>
    </source>
</reference>
<evidence type="ECO:0000313" key="2">
    <source>
        <dbReference type="EMBL" id="KAK5981522.1"/>
    </source>
</evidence>
<evidence type="ECO:0000256" key="1">
    <source>
        <dbReference type="SAM" id="SignalP"/>
    </source>
</evidence>
<organism evidence="2 3">
    <name type="scientific">Trichostrongylus colubriformis</name>
    <name type="common">Black scour worm</name>
    <dbReference type="NCBI Taxonomy" id="6319"/>
    <lineage>
        <taxon>Eukaryota</taxon>
        <taxon>Metazoa</taxon>
        <taxon>Ecdysozoa</taxon>
        <taxon>Nematoda</taxon>
        <taxon>Chromadorea</taxon>
        <taxon>Rhabditida</taxon>
        <taxon>Rhabditina</taxon>
        <taxon>Rhabditomorpha</taxon>
        <taxon>Strongyloidea</taxon>
        <taxon>Trichostrongylidae</taxon>
        <taxon>Trichostrongylus</taxon>
    </lineage>
</organism>
<feature type="chain" id="PRO_5042995412" evidence="1">
    <location>
        <begin position="20"/>
        <end position="89"/>
    </location>
</feature>
<feature type="signal peptide" evidence="1">
    <location>
        <begin position="1"/>
        <end position="19"/>
    </location>
</feature>
<proteinExistence type="predicted"/>
<keyword evidence="3" id="KW-1185">Reference proteome</keyword>
<gene>
    <name evidence="2" type="ORF">GCK32_014266</name>
</gene>